<dbReference type="AlphaFoldDB" id="F4XR30"/>
<evidence type="ECO:0000313" key="5">
    <source>
        <dbReference type="EMBL" id="EGJ33005.1"/>
    </source>
</evidence>
<accession>F4XR30</accession>
<dbReference type="OrthoDB" id="9813719at2"/>
<reference evidence="6" key="1">
    <citation type="journal article" date="2011" name="Proc. Natl. Acad. Sci. U.S.A.">
        <title>Genomic insights into the physiology and ecology of the marine filamentous cyanobacterium Lyngbya majuscula.</title>
        <authorList>
            <person name="Jones A.C."/>
            <person name="Monroe E.A."/>
            <person name="Podell S."/>
            <person name="Hess W.R."/>
            <person name="Klages S."/>
            <person name="Esquenazi E."/>
            <person name="Niessen S."/>
            <person name="Hoover H."/>
            <person name="Rothmann M."/>
            <person name="Lasken R.S."/>
            <person name="Yates J.R.III."/>
            <person name="Reinhardt R."/>
            <person name="Kube M."/>
            <person name="Burkart M.D."/>
            <person name="Allen E.E."/>
            <person name="Dorrestein P.C."/>
            <person name="Gerwick W.H."/>
            <person name="Gerwick L."/>
        </authorList>
    </citation>
    <scope>NUCLEOTIDE SEQUENCE [LARGE SCALE GENOMIC DNA]</scope>
    <source>
        <strain evidence="6">3L</strain>
    </source>
</reference>
<evidence type="ECO:0000256" key="1">
    <source>
        <dbReference type="PIRSR" id="PIRSR038925-1"/>
    </source>
</evidence>
<dbReference type="GO" id="GO:0005524">
    <property type="term" value="F:ATP binding"/>
    <property type="evidence" value="ECO:0007669"/>
    <property type="project" value="UniProtKB-KW"/>
</dbReference>
<name>F4XR30_9CYAN</name>
<feature type="active site" evidence="2">
    <location>
        <position position="214"/>
    </location>
</feature>
<sequence>MVSATRAGQYVDQLSGYKAFIPNPLPPVPDIIIDDEMWQLLSQADRALGRLDGSTDALPNPDLFVFMYVRKEAVLSSQIEGTQASLIDVLEFESQTLEPDNPQEVAEVVNYIAAINHGLERLKDLPVCLRLIREIHQKLMQGVRGSERDPGEFRSSQNWIGPEGCSLKDATYVPPPPHEMKQALDNLEKFLHDSKPIPALLKIGLAHAQFETVHPFLDGNGRTGRLLITFLLCEQNILKRPLLYISYYFKKYRSEYYDRLQAVRDSGNWEGWLKFFLRGVYEVAQEASATARNIVTMKEEHHQLLVNKMGKRTGNAIIVLDNLYFRPIITVEQVQKIIQLKYPNANKLVNDLCDVGILQEITGQKRNRVFAYAPYLELLNQGTNMSGVDILSARK</sequence>
<dbReference type="PANTHER" id="PTHR13504">
    <property type="entry name" value="FIDO DOMAIN-CONTAINING PROTEIN DDB_G0283145"/>
    <property type="match status" value="1"/>
</dbReference>
<dbReference type="Pfam" id="PF13784">
    <property type="entry name" value="Fic_N"/>
    <property type="match status" value="1"/>
</dbReference>
<evidence type="ECO:0000256" key="3">
    <source>
        <dbReference type="PIRSR" id="PIRSR640198-2"/>
    </source>
</evidence>
<feature type="binding site" evidence="1">
    <location>
        <position position="256"/>
    </location>
    <ligand>
        <name>ATP</name>
        <dbReference type="ChEBI" id="CHEBI:30616"/>
    </ligand>
</feature>
<feature type="binding site" evidence="1">
    <location>
        <position position="214"/>
    </location>
    <ligand>
        <name>ATP</name>
        <dbReference type="ChEBI" id="CHEBI:30616"/>
    </ligand>
</feature>
<dbReference type="eggNOG" id="COG3177">
    <property type="taxonomic scope" value="Bacteria"/>
</dbReference>
<dbReference type="Pfam" id="PF02661">
    <property type="entry name" value="Fic"/>
    <property type="match status" value="1"/>
</dbReference>
<dbReference type="RefSeq" id="WP_008183368.1">
    <property type="nucleotide sequence ID" value="NZ_GL890874.1"/>
</dbReference>
<dbReference type="Proteomes" id="UP000003959">
    <property type="component" value="Unassembled WGS sequence"/>
</dbReference>
<dbReference type="InterPro" id="IPR025758">
    <property type="entry name" value="Fic/DOC_N"/>
</dbReference>
<feature type="binding site" evidence="3">
    <location>
        <begin position="256"/>
        <end position="257"/>
    </location>
    <ligand>
        <name>ATP</name>
        <dbReference type="ChEBI" id="CHEBI:30616"/>
    </ligand>
</feature>
<evidence type="ECO:0000256" key="2">
    <source>
        <dbReference type="PIRSR" id="PIRSR640198-1"/>
    </source>
</evidence>
<dbReference type="InterPro" id="IPR003812">
    <property type="entry name" value="Fido"/>
</dbReference>
<keyword evidence="6" id="KW-1185">Reference proteome</keyword>
<dbReference type="PIRSF" id="PIRSF038925">
    <property type="entry name" value="AMP-prot_trans"/>
    <property type="match status" value="1"/>
</dbReference>
<proteinExistence type="predicted"/>
<evidence type="ECO:0000259" key="4">
    <source>
        <dbReference type="PROSITE" id="PS51459"/>
    </source>
</evidence>
<dbReference type="InterPro" id="IPR040198">
    <property type="entry name" value="Fido_containing"/>
</dbReference>
<feature type="binding site" evidence="1">
    <location>
        <begin position="219"/>
        <end position="225"/>
    </location>
    <ligand>
        <name>ATP</name>
        <dbReference type="ChEBI" id="CHEBI:30616"/>
    </ligand>
</feature>
<keyword evidence="1" id="KW-0547">Nucleotide-binding</keyword>
<dbReference type="SUPFAM" id="SSF140931">
    <property type="entry name" value="Fic-like"/>
    <property type="match status" value="1"/>
</dbReference>
<feature type="binding site" evidence="3">
    <location>
        <begin position="218"/>
        <end position="225"/>
    </location>
    <ligand>
        <name>ATP</name>
        <dbReference type="ChEBI" id="CHEBI:30616"/>
    </ligand>
</feature>
<organism evidence="5 6">
    <name type="scientific">Moorena producens 3L</name>
    <dbReference type="NCBI Taxonomy" id="489825"/>
    <lineage>
        <taxon>Bacteria</taxon>
        <taxon>Bacillati</taxon>
        <taxon>Cyanobacteriota</taxon>
        <taxon>Cyanophyceae</taxon>
        <taxon>Coleofasciculales</taxon>
        <taxon>Coleofasciculaceae</taxon>
        <taxon>Moorena</taxon>
    </lineage>
</organism>
<dbReference type="InterPro" id="IPR036597">
    <property type="entry name" value="Fido-like_dom_sf"/>
</dbReference>
<evidence type="ECO:0000313" key="6">
    <source>
        <dbReference type="Proteomes" id="UP000003959"/>
    </source>
</evidence>
<dbReference type="PROSITE" id="PS51459">
    <property type="entry name" value="FIDO"/>
    <property type="match status" value="1"/>
</dbReference>
<gene>
    <name evidence="5" type="ORF">LYNGBM3L_55770</name>
</gene>
<dbReference type="PANTHER" id="PTHR13504:SF38">
    <property type="entry name" value="FIDO DOMAIN-CONTAINING PROTEIN"/>
    <property type="match status" value="1"/>
</dbReference>
<dbReference type="Gene3D" id="1.10.3290.10">
    <property type="entry name" value="Fido-like domain"/>
    <property type="match status" value="1"/>
</dbReference>
<keyword evidence="1" id="KW-0067">ATP-binding</keyword>
<feature type="binding site" evidence="1">
    <location>
        <position position="80"/>
    </location>
    <ligand>
        <name>ATP</name>
        <dbReference type="ChEBI" id="CHEBI:30616"/>
    </ligand>
</feature>
<dbReference type="InterPro" id="IPR026287">
    <property type="entry name" value="SoFic-like"/>
</dbReference>
<dbReference type="EMBL" id="GL890874">
    <property type="protein sequence ID" value="EGJ33005.1"/>
    <property type="molecule type" value="Genomic_DNA"/>
</dbReference>
<feature type="domain" description="Fido" evidence="4">
    <location>
        <begin position="127"/>
        <end position="278"/>
    </location>
</feature>
<dbReference type="HOGENOM" id="CLU_047250_1_1_3"/>
<protein>
    <recommendedName>
        <fullName evidence="4">Fido domain-containing protein</fullName>
    </recommendedName>
</protein>